<comment type="cofactor">
    <cofactor evidence="10 13">
        <name>a divalent metal cation</name>
        <dbReference type="ChEBI" id="CHEBI:60240"/>
    </cofactor>
    <text evidence="10 13">Binds 1 divalent metal cation per subunit.</text>
</comment>
<dbReference type="CDD" id="cd00429">
    <property type="entry name" value="RPE"/>
    <property type="match status" value="1"/>
</dbReference>
<evidence type="ECO:0000256" key="5">
    <source>
        <dbReference type="ARBA" id="ARBA00001954"/>
    </source>
</evidence>
<name>A0A9D1KB53_9FIRM</name>
<dbReference type="NCBIfam" id="TIGR01163">
    <property type="entry name" value="rpe"/>
    <property type="match status" value="1"/>
</dbReference>
<feature type="active site" description="Proton donor" evidence="10 12">
    <location>
        <position position="179"/>
    </location>
</feature>
<protein>
    <recommendedName>
        <fullName evidence="7 10">Ribulose-phosphate 3-epimerase</fullName>
        <ecNumber evidence="7 10">5.1.3.1</ecNumber>
    </recommendedName>
</protein>
<keyword evidence="8 10" id="KW-0479">Metal-binding</keyword>
<dbReference type="NCBIfam" id="NF004076">
    <property type="entry name" value="PRK05581.1-4"/>
    <property type="match status" value="1"/>
</dbReference>
<sequence length="224" mass="25460">MEKKIRVAPSLLAADFLNLKKEMQRILLSKADWVHLDIMDGHFVPNLSFGLPIVSCLKSIPIFKDVHLMIENPHQYALSFIEAGADLITFHYEAYRFKKDRLSLIKQIKNKQTFVGMSIKPNTPIDVLFPYLKQLDLVLIMSVEPGFGGQKYLENATQKVIELRKYIDKHHLNCLIEIDGGINETTAKKAIKAGCDVLVAGSYLFDGNMKEKISQLKKKEKDAL</sequence>
<reference evidence="15" key="1">
    <citation type="submission" date="2020-10" db="EMBL/GenBank/DDBJ databases">
        <authorList>
            <person name="Gilroy R."/>
        </authorList>
    </citation>
    <scope>NUCLEOTIDE SEQUENCE</scope>
    <source>
        <strain evidence="15">14508</strain>
    </source>
</reference>
<dbReference type="EC" id="5.1.3.1" evidence="7 10"/>
<dbReference type="GO" id="GO:0019323">
    <property type="term" value="P:pentose catabolic process"/>
    <property type="evidence" value="ECO:0007669"/>
    <property type="project" value="UniProtKB-UniRule"/>
</dbReference>
<dbReference type="EMBL" id="DVKI01000045">
    <property type="protein sequence ID" value="HIT17036.1"/>
    <property type="molecule type" value="Genomic_DNA"/>
</dbReference>
<evidence type="ECO:0000256" key="11">
    <source>
        <dbReference type="PIRNR" id="PIRNR001461"/>
    </source>
</evidence>
<keyword evidence="13" id="KW-0464">Manganese</keyword>
<keyword evidence="13" id="KW-0862">Zinc</keyword>
<dbReference type="HAMAP" id="MF_02227">
    <property type="entry name" value="RPE"/>
    <property type="match status" value="1"/>
</dbReference>
<feature type="binding site" evidence="10 14">
    <location>
        <position position="10"/>
    </location>
    <ligand>
        <name>substrate</name>
    </ligand>
</feature>
<dbReference type="InterPro" id="IPR000056">
    <property type="entry name" value="Ribul_P_3_epim-like"/>
</dbReference>
<evidence type="ECO:0000256" key="1">
    <source>
        <dbReference type="ARBA" id="ARBA00001782"/>
    </source>
</evidence>
<dbReference type="GO" id="GO:0005737">
    <property type="term" value="C:cytoplasm"/>
    <property type="evidence" value="ECO:0007669"/>
    <property type="project" value="UniProtKB-ARBA"/>
</dbReference>
<dbReference type="SUPFAM" id="SSF51366">
    <property type="entry name" value="Ribulose-phoshate binding barrel"/>
    <property type="match status" value="1"/>
</dbReference>
<proteinExistence type="inferred from homology"/>
<feature type="binding site" evidence="10">
    <location>
        <begin position="179"/>
        <end position="181"/>
    </location>
    <ligand>
        <name>substrate</name>
    </ligand>
</feature>
<dbReference type="Proteomes" id="UP000886893">
    <property type="component" value="Unassembled WGS sequence"/>
</dbReference>
<dbReference type="Pfam" id="PF00834">
    <property type="entry name" value="Ribul_P_3_epim"/>
    <property type="match status" value="1"/>
</dbReference>
<evidence type="ECO:0000256" key="7">
    <source>
        <dbReference type="ARBA" id="ARBA00013188"/>
    </source>
</evidence>
<comment type="cofactor">
    <cofactor evidence="4">
        <name>Zn(2+)</name>
        <dbReference type="ChEBI" id="CHEBI:29105"/>
    </cofactor>
</comment>
<dbReference type="PIRSF" id="PIRSF001461">
    <property type="entry name" value="RPE"/>
    <property type="match status" value="1"/>
</dbReference>
<feature type="binding site" evidence="10 13">
    <location>
        <position position="35"/>
    </location>
    <ligand>
        <name>a divalent metal cation</name>
        <dbReference type="ChEBI" id="CHEBI:60240"/>
    </ligand>
</feature>
<dbReference type="PROSITE" id="PS01085">
    <property type="entry name" value="RIBUL_P_3_EPIMER_1"/>
    <property type="match status" value="1"/>
</dbReference>
<comment type="similarity">
    <text evidence="6 10 11">Belongs to the ribulose-phosphate 3-epimerase family.</text>
</comment>
<organism evidence="15 16">
    <name type="scientific">Candidatus Caccosoma faecigallinarum</name>
    <dbReference type="NCBI Taxonomy" id="2840720"/>
    <lineage>
        <taxon>Bacteria</taxon>
        <taxon>Bacillati</taxon>
        <taxon>Bacillota</taxon>
        <taxon>Bacillota incertae sedis</taxon>
        <taxon>Candidatus Caccosoma</taxon>
    </lineage>
</organism>
<feature type="binding site" evidence="10 14">
    <location>
        <begin position="146"/>
        <end position="149"/>
    </location>
    <ligand>
        <name>substrate</name>
    </ligand>
</feature>
<feature type="binding site" evidence="10 13">
    <location>
        <position position="179"/>
    </location>
    <ligand>
        <name>a divalent metal cation</name>
        <dbReference type="ChEBI" id="CHEBI:60240"/>
    </ligand>
</feature>
<evidence type="ECO:0000256" key="2">
    <source>
        <dbReference type="ARBA" id="ARBA00001936"/>
    </source>
</evidence>
<dbReference type="GO" id="GO:0006098">
    <property type="term" value="P:pentose-phosphate shunt"/>
    <property type="evidence" value="ECO:0007669"/>
    <property type="project" value="UniProtKB-UniRule"/>
</dbReference>
<reference evidence="15" key="2">
    <citation type="journal article" date="2021" name="PeerJ">
        <title>Extensive microbial diversity within the chicken gut microbiome revealed by metagenomics and culture.</title>
        <authorList>
            <person name="Gilroy R."/>
            <person name="Ravi A."/>
            <person name="Getino M."/>
            <person name="Pursley I."/>
            <person name="Horton D.L."/>
            <person name="Alikhan N.F."/>
            <person name="Baker D."/>
            <person name="Gharbi K."/>
            <person name="Hall N."/>
            <person name="Watson M."/>
            <person name="Adriaenssens E.M."/>
            <person name="Foster-Nyarko E."/>
            <person name="Jarju S."/>
            <person name="Secka A."/>
            <person name="Antonio M."/>
            <person name="Oren A."/>
            <person name="Chaudhuri R.R."/>
            <person name="La Ragione R."/>
            <person name="Hildebrand F."/>
            <person name="Pallen M.J."/>
        </authorList>
    </citation>
    <scope>NUCLEOTIDE SEQUENCE</scope>
    <source>
        <strain evidence="15">14508</strain>
    </source>
</reference>
<evidence type="ECO:0000256" key="12">
    <source>
        <dbReference type="PIRSR" id="PIRSR001461-1"/>
    </source>
</evidence>
<evidence type="ECO:0000256" key="4">
    <source>
        <dbReference type="ARBA" id="ARBA00001947"/>
    </source>
</evidence>
<feature type="binding site" evidence="10 13">
    <location>
        <position position="67"/>
    </location>
    <ligand>
        <name>a divalent metal cation</name>
        <dbReference type="ChEBI" id="CHEBI:60240"/>
    </ligand>
</feature>
<evidence type="ECO:0000256" key="6">
    <source>
        <dbReference type="ARBA" id="ARBA00009541"/>
    </source>
</evidence>
<dbReference type="InterPro" id="IPR026019">
    <property type="entry name" value="Ribul_P_3_epim"/>
</dbReference>
<evidence type="ECO:0000256" key="9">
    <source>
        <dbReference type="ARBA" id="ARBA00023235"/>
    </source>
</evidence>
<dbReference type="InterPro" id="IPR011060">
    <property type="entry name" value="RibuloseP-bd_barrel"/>
</dbReference>
<comment type="cofactor">
    <cofactor evidence="2">
        <name>Mn(2+)</name>
        <dbReference type="ChEBI" id="CHEBI:29035"/>
    </cofactor>
</comment>
<comment type="catalytic activity">
    <reaction evidence="1 10 11">
        <text>D-ribulose 5-phosphate = D-xylulose 5-phosphate</text>
        <dbReference type="Rhea" id="RHEA:13677"/>
        <dbReference type="ChEBI" id="CHEBI:57737"/>
        <dbReference type="ChEBI" id="CHEBI:58121"/>
        <dbReference type="EC" id="5.1.3.1"/>
    </reaction>
</comment>
<feature type="binding site" evidence="10 14">
    <location>
        <begin position="201"/>
        <end position="202"/>
    </location>
    <ligand>
        <name>substrate</name>
    </ligand>
</feature>
<comment type="pathway">
    <text evidence="10">Carbohydrate degradation.</text>
</comment>
<comment type="function">
    <text evidence="10">Catalyzes the reversible epimerization of D-ribulose 5-phosphate to D-xylulose 5-phosphate.</text>
</comment>
<gene>
    <name evidence="10 15" type="primary">rpe</name>
    <name evidence="15" type="ORF">IAD04_01475</name>
</gene>
<evidence type="ECO:0000256" key="13">
    <source>
        <dbReference type="PIRSR" id="PIRSR001461-2"/>
    </source>
</evidence>
<dbReference type="GO" id="GO:0046872">
    <property type="term" value="F:metal ion binding"/>
    <property type="evidence" value="ECO:0007669"/>
    <property type="project" value="UniProtKB-UniRule"/>
</dbReference>
<comment type="cofactor">
    <cofactor evidence="3">
        <name>Co(2+)</name>
        <dbReference type="ChEBI" id="CHEBI:48828"/>
    </cofactor>
</comment>
<dbReference type="PANTHER" id="PTHR11749">
    <property type="entry name" value="RIBULOSE-5-PHOSPHATE-3-EPIMERASE"/>
    <property type="match status" value="1"/>
</dbReference>
<evidence type="ECO:0000256" key="8">
    <source>
        <dbReference type="ARBA" id="ARBA00022723"/>
    </source>
</evidence>
<keyword evidence="10 11" id="KW-0119">Carbohydrate metabolism</keyword>
<dbReference type="InterPro" id="IPR013785">
    <property type="entry name" value="Aldolase_TIM"/>
</dbReference>
<feature type="binding site" evidence="10 14">
    <location>
        <position position="67"/>
    </location>
    <ligand>
        <name>substrate</name>
    </ligand>
</feature>
<keyword evidence="9 10" id="KW-0413">Isomerase</keyword>
<dbReference type="FunFam" id="3.20.20.70:FF:000004">
    <property type="entry name" value="Ribulose-phosphate 3-epimerase"/>
    <property type="match status" value="1"/>
</dbReference>
<evidence type="ECO:0000256" key="14">
    <source>
        <dbReference type="PIRSR" id="PIRSR001461-3"/>
    </source>
</evidence>
<feature type="binding site" evidence="10 13">
    <location>
        <position position="37"/>
    </location>
    <ligand>
        <name>a divalent metal cation</name>
        <dbReference type="ChEBI" id="CHEBI:60240"/>
    </ligand>
</feature>
<keyword evidence="13" id="KW-0170">Cobalt</keyword>
<evidence type="ECO:0000256" key="3">
    <source>
        <dbReference type="ARBA" id="ARBA00001941"/>
    </source>
</evidence>
<dbReference type="Gene3D" id="3.20.20.70">
    <property type="entry name" value="Aldolase class I"/>
    <property type="match status" value="1"/>
</dbReference>
<comment type="caution">
    <text evidence="15">The sequence shown here is derived from an EMBL/GenBank/DDBJ whole genome shotgun (WGS) entry which is preliminary data.</text>
</comment>
<feature type="active site" description="Proton acceptor" evidence="10 12">
    <location>
        <position position="37"/>
    </location>
</feature>
<comment type="cofactor">
    <cofactor evidence="5">
        <name>Fe(2+)</name>
        <dbReference type="ChEBI" id="CHEBI:29033"/>
    </cofactor>
</comment>
<evidence type="ECO:0000313" key="15">
    <source>
        <dbReference type="EMBL" id="HIT17036.1"/>
    </source>
</evidence>
<dbReference type="GO" id="GO:0004750">
    <property type="term" value="F:D-ribulose-phosphate 3-epimerase activity"/>
    <property type="evidence" value="ECO:0007669"/>
    <property type="project" value="UniProtKB-UniRule"/>
</dbReference>
<evidence type="ECO:0000256" key="10">
    <source>
        <dbReference type="HAMAP-Rule" id="MF_02227"/>
    </source>
</evidence>
<evidence type="ECO:0000313" key="16">
    <source>
        <dbReference type="Proteomes" id="UP000886893"/>
    </source>
</evidence>
<dbReference type="AlphaFoldDB" id="A0A9D1KB53"/>
<feature type="binding site" evidence="14">
    <location>
        <position position="181"/>
    </location>
    <ligand>
        <name>substrate</name>
    </ligand>
</feature>
<accession>A0A9D1KB53</accession>